<name>E6K204_PARDN</name>
<feature type="region of interest" description="Disordered" evidence="1">
    <location>
        <begin position="1"/>
        <end position="55"/>
    </location>
</feature>
<organism evidence="2 3">
    <name type="scientific">Parascardovia denticolens DSM 10105 = JCM 12538</name>
    <dbReference type="NCBI Taxonomy" id="864564"/>
    <lineage>
        <taxon>Bacteria</taxon>
        <taxon>Bacillati</taxon>
        <taxon>Actinomycetota</taxon>
        <taxon>Actinomycetes</taxon>
        <taxon>Bifidobacteriales</taxon>
        <taxon>Bifidobacteriaceae</taxon>
        <taxon>Parascardovia</taxon>
    </lineage>
</organism>
<evidence type="ECO:0000256" key="1">
    <source>
        <dbReference type="SAM" id="MobiDB-lite"/>
    </source>
</evidence>
<comment type="caution">
    <text evidence="2">The sequence shown here is derived from an EMBL/GenBank/DDBJ whole genome shotgun (WGS) entry which is preliminary data.</text>
</comment>
<evidence type="ECO:0000313" key="3">
    <source>
        <dbReference type="Proteomes" id="UP000004946"/>
    </source>
</evidence>
<proteinExistence type="predicted"/>
<protein>
    <submittedName>
        <fullName evidence="2">Uncharacterized protein</fullName>
    </submittedName>
</protein>
<sequence length="99" mass="10622">MPENPSEMHDNPTADPASPSSKEDKPASPQSAQVVESDREEDLFDMSTPEYGGNDPISAYSVLEAVNLVSSTPQAAAPLVQPGLMQIPEAQERPTRTKN</sequence>
<dbReference type="RefSeq" id="WP_006289549.1">
    <property type="nucleotide sequence ID" value="NZ_AP012333.1"/>
</dbReference>
<keyword evidence="3" id="KW-1185">Reference proteome</keyword>
<dbReference type="HOGENOM" id="CLU_2317656_0_0_11"/>
<evidence type="ECO:0000313" key="2">
    <source>
        <dbReference type="EMBL" id="EFT82792.1"/>
    </source>
</evidence>
<dbReference type="AlphaFoldDB" id="E6K204"/>
<dbReference type="Proteomes" id="UP000004946">
    <property type="component" value="Chromosome"/>
</dbReference>
<dbReference type="KEGG" id="pdo:PSDT_0201"/>
<reference evidence="2 3" key="1">
    <citation type="submission" date="2010-12" db="EMBL/GenBank/DDBJ databases">
        <authorList>
            <person name="Muzny D."/>
            <person name="Qin X."/>
            <person name="Buhay C."/>
            <person name="Dugan-Rocha S."/>
            <person name="Ding Y."/>
            <person name="Chen G."/>
            <person name="Hawes A."/>
            <person name="Holder M."/>
            <person name="Jhangiani S."/>
            <person name="Johnson A."/>
            <person name="Khan Z."/>
            <person name="Li Z."/>
            <person name="Liu W."/>
            <person name="Liu X."/>
            <person name="Perez L."/>
            <person name="Shen H."/>
            <person name="Wang Q."/>
            <person name="Watt J."/>
            <person name="Xi L."/>
            <person name="Xin Y."/>
            <person name="Zhou J."/>
            <person name="Deng J."/>
            <person name="Jiang H."/>
            <person name="Liu Y."/>
            <person name="Qu J."/>
            <person name="Song X.-Z."/>
            <person name="Zhang L."/>
            <person name="Villasana D."/>
            <person name="Johnson A."/>
            <person name="Liu J."/>
            <person name="Liyanage D."/>
            <person name="Lorensuhewa L."/>
            <person name="Robinson T."/>
            <person name="Song A."/>
            <person name="Song B.-B."/>
            <person name="Dinh H."/>
            <person name="Thornton R."/>
            <person name="Coyle M."/>
            <person name="Francisco L."/>
            <person name="Jackson L."/>
            <person name="Javaid M."/>
            <person name="Korchina V."/>
            <person name="Kovar C."/>
            <person name="Mata R."/>
            <person name="Mathew T."/>
            <person name="Ngo R."/>
            <person name="Nguyen L."/>
            <person name="Nguyen N."/>
            <person name="Okwuonu G."/>
            <person name="Ongeri F."/>
            <person name="Pham C."/>
            <person name="Simmons D."/>
            <person name="Wilczek-Boney K."/>
            <person name="Hale W."/>
            <person name="Jakkamsetti A."/>
            <person name="Pham P."/>
            <person name="Ruth R."/>
            <person name="San Lucas F."/>
            <person name="Warren J."/>
            <person name="Zhang J."/>
            <person name="Zhao Z."/>
            <person name="Zhou C."/>
            <person name="Zhu D."/>
            <person name="Lee S."/>
            <person name="Bess C."/>
            <person name="Blankenburg K."/>
            <person name="Forbes L."/>
            <person name="Fu Q."/>
            <person name="Gubbala S."/>
            <person name="Hirani K."/>
            <person name="Jayaseelan J.C."/>
            <person name="Lara F."/>
            <person name="Munidasa M."/>
            <person name="Palculict T."/>
            <person name="Patil S."/>
            <person name="Pu L.-L."/>
            <person name="Saada N."/>
            <person name="Tang L."/>
            <person name="Weissenberger G."/>
            <person name="Zhu Y."/>
            <person name="Hemphill L."/>
            <person name="Shang Y."/>
            <person name="Youmans B."/>
            <person name="Ayvaz T."/>
            <person name="Ross M."/>
            <person name="Santibanez J."/>
            <person name="Aqrawi P."/>
            <person name="Gross S."/>
            <person name="Joshi V."/>
            <person name="Fowler G."/>
            <person name="Nazareth L."/>
            <person name="Reid J."/>
            <person name="Worley K."/>
            <person name="Petrosino J."/>
            <person name="Highlander S."/>
            <person name="Gibbs R."/>
        </authorList>
    </citation>
    <scope>NUCLEOTIDE SEQUENCE [LARGE SCALE GENOMIC DNA]</scope>
    <source>
        <strain evidence="2 3">DSM 10105</strain>
    </source>
</reference>
<feature type="compositionally biased region" description="Basic and acidic residues" evidence="1">
    <location>
        <begin position="1"/>
        <end position="12"/>
    </location>
</feature>
<dbReference type="EMBL" id="AEON01000002">
    <property type="protein sequence ID" value="EFT82792.1"/>
    <property type="molecule type" value="Genomic_DNA"/>
</dbReference>
<gene>
    <name evidence="2" type="ORF">HMPREF0620_1477</name>
</gene>
<dbReference type="PATRIC" id="fig|864564.6.peg.224"/>
<accession>E6K204</accession>